<accession>A0A9P1IVX1</accession>
<organism evidence="1 2">
    <name type="scientific">Caenorhabditis angaria</name>
    <dbReference type="NCBI Taxonomy" id="860376"/>
    <lineage>
        <taxon>Eukaryota</taxon>
        <taxon>Metazoa</taxon>
        <taxon>Ecdysozoa</taxon>
        <taxon>Nematoda</taxon>
        <taxon>Chromadorea</taxon>
        <taxon>Rhabditida</taxon>
        <taxon>Rhabditina</taxon>
        <taxon>Rhabditomorpha</taxon>
        <taxon>Rhabditoidea</taxon>
        <taxon>Rhabditidae</taxon>
        <taxon>Peloderinae</taxon>
        <taxon>Caenorhabditis</taxon>
    </lineage>
</organism>
<evidence type="ECO:0000313" key="2">
    <source>
        <dbReference type="Proteomes" id="UP001152747"/>
    </source>
</evidence>
<dbReference type="Proteomes" id="UP001152747">
    <property type="component" value="Unassembled WGS sequence"/>
</dbReference>
<dbReference type="AlphaFoldDB" id="A0A9P1IVX1"/>
<keyword evidence="2" id="KW-1185">Reference proteome</keyword>
<dbReference type="OrthoDB" id="10477163at2759"/>
<name>A0A9P1IVX1_9PELO</name>
<reference evidence="1" key="1">
    <citation type="submission" date="2022-11" db="EMBL/GenBank/DDBJ databases">
        <authorList>
            <person name="Kikuchi T."/>
        </authorList>
    </citation>
    <scope>NUCLEOTIDE SEQUENCE</scope>
    <source>
        <strain evidence="1">PS1010</strain>
    </source>
</reference>
<proteinExistence type="predicted"/>
<comment type="caution">
    <text evidence="1">The sequence shown here is derived from an EMBL/GenBank/DDBJ whole genome shotgun (WGS) entry which is preliminary data.</text>
</comment>
<evidence type="ECO:0000313" key="1">
    <source>
        <dbReference type="EMBL" id="CAI5453230.1"/>
    </source>
</evidence>
<protein>
    <submittedName>
        <fullName evidence="1">Uncharacterized protein</fullName>
    </submittedName>
</protein>
<dbReference type="EMBL" id="CANHGI010000005">
    <property type="protein sequence ID" value="CAI5453230.1"/>
    <property type="molecule type" value="Genomic_DNA"/>
</dbReference>
<gene>
    <name evidence="1" type="ORF">CAMP_LOCUS15867</name>
</gene>
<sequence>MSRFLVILLVLTVIFVGLTVQFSLDKRGAAWFMRTNWRPPSKRYIQVSDDNKNPSGLTAYDQYLLY</sequence>